<feature type="transmembrane region" description="Helical" evidence="2">
    <location>
        <begin position="227"/>
        <end position="248"/>
    </location>
</feature>
<dbReference type="RefSeq" id="XP_001601169.2">
    <property type="nucleotide sequence ID" value="XM_001601119.5"/>
</dbReference>
<reference evidence="3" key="1">
    <citation type="submission" date="2021-01" db="UniProtKB">
        <authorList>
            <consortium name="EnsemblMetazoa"/>
        </authorList>
    </citation>
    <scope>IDENTIFICATION</scope>
</reference>
<dbReference type="EnsemblMetazoa" id="XM_001601119">
    <property type="protein sequence ID" value="XP_001601169"/>
    <property type="gene ID" value="LOC100116751"/>
</dbReference>
<keyword evidence="4" id="KW-1185">Reference proteome</keyword>
<dbReference type="Proteomes" id="UP000002358">
    <property type="component" value="Chromosome 1"/>
</dbReference>
<keyword evidence="2" id="KW-0812">Transmembrane</keyword>
<name>A0A7M7G341_NASVI</name>
<evidence type="ECO:0000313" key="4">
    <source>
        <dbReference type="Proteomes" id="UP000002358"/>
    </source>
</evidence>
<dbReference type="KEGG" id="nvi:100116751"/>
<accession>A0A7M7G341</accession>
<keyword evidence="2" id="KW-1133">Transmembrane helix</keyword>
<dbReference type="AlphaFoldDB" id="A0A7M7G341"/>
<organism evidence="3 4">
    <name type="scientific">Nasonia vitripennis</name>
    <name type="common">Parasitic wasp</name>
    <dbReference type="NCBI Taxonomy" id="7425"/>
    <lineage>
        <taxon>Eukaryota</taxon>
        <taxon>Metazoa</taxon>
        <taxon>Ecdysozoa</taxon>
        <taxon>Arthropoda</taxon>
        <taxon>Hexapoda</taxon>
        <taxon>Insecta</taxon>
        <taxon>Pterygota</taxon>
        <taxon>Neoptera</taxon>
        <taxon>Endopterygota</taxon>
        <taxon>Hymenoptera</taxon>
        <taxon>Apocrita</taxon>
        <taxon>Proctotrupomorpha</taxon>
        <taxon>Chalcidoidea</taxon>
        <taxon>Pteromalidae</taxon>
        <taxon>Pteromalinae</taxon>
        <taxon>Nasonia</taxon>
    </lineage>
</organism>
<evidence type="ECO:0000256" key="2">
    <source>
        <dbReference type="SAM" id="Phobius"/>
    </source>
</evidence>
<evidence type="ECO:0000313" key="3">
    <source>
        <dbReference type="EnsemblMetazoa" id="XP_001601169"/>
    </source>
</evidence>
<proteinExistence type="predicted"/>
<evidence type="ECO:0000256" key="1">
    <source>
        <dbReference type="SAM" id="MobiDB-lite"/>
    </source>
</evidence>
<feature type="region of interest" description="Disordered" evidence="1">
    <location>
        <begin position="53"/>
        <end position="76"/>
    </location>
</feature>
<sequence length="249" mass="28015">MPQHQQTHSCINYHYAVYVSRSQLSKLCSLSRAIGIRYFPHLLYIQPQNMSRSNFNTGHHPDDPPPSYEDIVCSSNTTEDASNSLEELAKARHTRFINGGRVPTDKTTQGLTPTAPRCEAIGGGVSQYVRAENRNFLAGTILEVPISDSEYARAREYGRVPSPSPSTHRSPRISRKLSNSEYRALLARRQRAIEAEVRRLDQAEQNAHPAQIPNQTNDYNPPYLKPLIIVALIISGMICMVCLLIRFVK</sequence>
<dbReference type="SMR" id="A0A7M7G341"/>
<protein>
    <submittedName>
        <fullName evidence="3">Uncharacterized protein</fullName>
    </submittedName>
</protein>
<dbReference type="GeneID" id="100116751"/>
<dbReference type="InParanoid" id="A0A7M7G341"/>
<keyword evidence="2" id="KW-0472">Membrane</keyword>